<sequence length="455" mass="47532">MTTTAAAPAAPDSTAALRAPHPLRSELLRGSAPWTGTAVAVTLGISLAAKAAQWQGSWGETQTLLHVVASLLGGPLAAAAGCWQGGRERRRGTGELRATAVRGTLAQFLTAAVPTAVWIVAGYALVAAGALAATWPYTSAGRPLLSWMLVDAVFLAAMTLLGHVVGRLVAWRAAAPALAVCCYPLLGVPSYGTGGARHLSPASASTMGEMLPVWWQPIAAIAWMGGLAAAAVLAYAGRHRSTALLPLTAAAVAAAVVVQSGDGMWRDHPLSRKQVCDTAVRPHICVNALYAGLLSEVRSALGGLHGRLAGVENLPVRFEDLPADPGPGEAGLPMLTPLGWSVVRGKLTDPEQYAWEAAAAITGSHDACDARRSDERALRVDTAVTEWLAPGRARTEQDSLRWALERGDQAEAADISADRAARDRLAAMPDDARRAWLSRYFATADNCDPKDVPAL</sequence>
<proteinExistence type="predicted"/>
<dbReference type="EMBL" id="CP107567">
    <property type="protein sequence ID" value="UYQ64351.1"/>
    <property type="molecule type" value="Genomic_DNA"/>
</dbReference>
<keyword evidence="1" id="KW-0472">Membrane</keyword>
<keyword evidence="3" id="KW-1185">Reference proteome</keyword>
<gene>
    <name evidence="2" type="ORF">OGH68_24705</name>
</gene>
<evidence type="ECO:0000256" key="1">
    <source>
        <dbReference type="SAM" id="Phobius"/>
    </source>
</evidence>
<evidence type="ECO:0008006" key="4">
    <source>
        <dbReference type="Google" id="ProtNLM"/>
    </source>
</evidence>
<feature type="transmembrane region" description="Helical" evidence="1">
    <location>
        <begin position="32"/>
        <end position="52"/>
    </location>
</feature>
<protein>
    <recommendedName>
        <fullName evidence="4">ABC transporter permease</fullName>
    </recommendedName>
</protein>
<evidence type="ECO:0000313" key="2">
    <source>
        <dbReference type="EMBL" id="UYQ64351.1"/>
    </source>
</evidence>
<name>A0ABY6IBI0_STRPE</name>
<dbReference type="RefSeq" id="WP_264247149.1">
    <property type="nucleotide sequence ID" value="NZ_CP107567.1"/>
</dbReference>
<feature type="transmembrane region" description="Helical" evidence="1">
    <location>
        <begin position="213"/>
        <end position="236"/>
    </location>
</feature>
<feature type="transmembrane region" description="Helical" evidence="1">
    <location>
        <begin position="104"/>
        <end position="132"/>
    </location>
</feature>
<dbReference type="Proteomes" id="UP001163878">
    <property type="component" value="Chromosome"/>
</dbReference>
<keyword evidence="1" id="KW-1133">Transmembrane helix</keyword>
<feature type="transmembrane region" description="Helical" evidence="1">
    <location>
        <begin position="173"/>
        <end position="193"/>
    </location>
</feature>
<feature type="transmembrane region" description="Helical" evidence="1">
    <location>
        <begin position="64"/>
        <end position="83"/>
    </location>
</feature>
<accession>A0ABY6IBI0</accession>
<reference evidence="2" key="1">
    <citation type="submission" date="2022-10" db="EMBL/GenBank/DDBJ databases">
        <title>Cytochrome P450 Catalyzes Benzene Ring Formation in the Biosynthesis of Trialkyl-Substituted Aromatic Polyketides.</title>
        <authorList>
            <person name="Zhao E."/>
            <person name="Ge H."/>
        </authorList>
    </citation>
    <scope>NUCLEOTIDE SEQUENCE</scope>
    <source>
        <strain evidence="2">NA0869</strain>
    </source>
</reference>
<keyword evidence="1" id="KW-0812">Transmembrane</keyword>
<feature type="transmembrane region" description="Helical" evidence="1">
    <location>
        <begin position="144"/>
        <end position="166"/>
    </location>
</feature>
<feature type="transmembrane region" description="Helical" evidence="1">
    <location>
        <begin position="243"/>
        <end position="265"/>
    </location>
</feature>
<evidence type="ECO:0000313" key="3">
    <source>
        <dbReference type="Proteomes" id="UP001163878"/>
    </source>
</evidence>
<organism evidence="2 3">
    <name type="scientific">Streptomyces peucetius</name>
    <dbReference type="NCBI Taxonomy" id="1950"/>
    <lineage>
        <taxon>Bacteria</taxon>
        <taxon>Bacillati</taxon>
        <taxon>Actinomycetota</taxon>
        <taxon>Actinomycetes</taxon>
        <taxon>Kitasatosporales</taxon>
        <taxon>Streptomycetaceae</taxon>
        <taxon>Streptomyces</taxon>
    </lineage>
</organism>